<evidence type="ECO:0000313" key="3">
    <source>
        <dbReference type="RefSeq" id="XP_055882396.1"/>
    </source>
</evidence>
<feature type="compositionally biased region" description="Basic residues" evidence="1">
    <location>
        <begin position="1267"/>
        <end position="1291"/>
    </location>
</feature>
<dbReference type="OrthoDB" id="6079760at2759"/>
<reference evidence="3" key="1">
    <citation type="submission" date="2025-08" db="UniProtKB">
        <authorList>
            <consortium name="RefSeq"/>
        </authorList>
    </citation>
    <scope>IDENTIFICATION</scope>
</reference>
<dbReference type="RefSeq" id="XP_055882396.1">
    <property type="nucleotide sequence ID" value="XM_056026421.1"/>
</dbReference>
<gene>
    <name evidence="3" type="primary">LOC106079579</name>
</gene>
<protein>
    <submittedName>
        <fullName evidence="3">Uncharacterized protein LOC106079579</fullName>
    </submittedName>
</protein>
<feature type="region of interest" description="Disordered" evidence="1">
    <location>
        <begin position="1262"/>
        <end position="1312"/>
    </location>
</feature>
<feature type="compositionally biased region" description="Polar residues" evidence="1">
    <location>
        <begin position="320"/>
        <end position="329"/>
    </location>
</feature>
<organism evidence="2 3">
    <name type="scientific">Biomphalaria glabrata</name>
    <name type="common">Bloodfluke planorb</name>
    <name type="synonym">Freshwater snail</name>
    <dbReference type="NCBI Taxonomy" id="6526"/>
    <lineage>
        <taxon>Eukaryota</taxon>
        <taxon>Metazoa</taxon>
        <taxon>Spiralia</taxon>
        <taxon>Lophotrochozoa</taxon>
        <taxon>Mollusca</taxon>
        <taxon>Gastropoda</taxon>
        <taxon>Heterobranchia</taxon>
        <taxon>Euthyneura</taxon>
        <taxon>Panpulmonata</taxon>
        <taxon>Hygrophila</taxon>
        <taxon>Lymnaeoidea</taxon>
        <taxon>Planorbidae</taxon>
        <taxon>Biomphalaria</taxon>
    </lineage>
</organism>
<sequence length="1470" mass="164190">MNKSTERATLRYEPGTRVPLSYLVEGRCGTRMNEPMSDRFTQSVIGSNINIETSLWNENVRLTESDVASNFKGSLSASHVTGSKCQQTEVNKRREVVDKTYSRSDPATNISARLVPNRTTGLVVSRQSHTNECGETFNERGFPVTVASQVAGAIFPSNGVSYNTPLHTQERTTFNGRRFLDKTEVSVQDVFLLESGASCDLSTEFSHLAEYKHATEHWEHFSGEQNDSFNSLHSQNLKLTKRAVFKREGDSVRLLILEDCQEHNDDSGVASDNETIPVSDNFNSKYVEESRQHGLSSLSKIPSLLRGSFTGRSKHKSRVPGQTSSSPSLIQINNFDHQSNKNRRNRWHNLQFHASVLGHPVSGQQEEAINEELNPRLPADLRVIDRSRVTRDQTLKASVKRDEQTIKNDLLDQIDVTRSAEIKSILLNKENCSRGKPGHKVNNVQFSDHTVQFSDHTVLSTSSALQPPDHGTVTARPNRAILDHTSANPSSTGPHKDIIDRRKYIIKPREIVLSHPKGSQVDSHPRESGRGSPSSCFHDGKEVTDLSLQSSISVQDTSGEKIWTSHNWFNTSSVENWKFSPRPPVLSLLEHTPSQTKQLESNIPSDHLSQQCGQESKVTPRQQFERRHNKGDEKVQAQIDSLQQIKSTDQRDVSTKVTLYDHKESPRARFERDRAARTQAVTAGNKENLNLKYASDSNTEIDSELLKNSFSTPTLVPPPLPPRVKLVSETFQNSNCLETDVLTSHISETPLGSRQSTFSSNNENNVSKSLVHETSISRTTSRQTDSHCVTANIQHSPKQESHPLSFQTSVIGKLVQVSDIAKHNEYLRQVLNHSSVHQLRLLFADDQDLCSSLTSLSSCQQESLTSVSQFSSENRPPHSRDNQHGIDTCPAARNDHISEQYFESHQKLSSKWIRSDSQTEVHNYNILNTARHCGTQSECCVISAQTKTDHSPPDRFPVPSRDTNSILSSVLKKSGADSISSLVVTEAEEEMLASKGIRIYESVNDYVQMVRSPLHKSLSSPQFVWEGNTYLIVPTVVEDRTLAEPPRFNNVNLLDFMAHRSISDSGGQCQVKPDNTLSMSNDHATYVTMTSSLDKKLSANHRAMSVEVLCTPGASNVKIVPEANTQERGYVEWRTCSGWLGRTDLKPTAQTRNSRGYVDWDTIWAPSPGNKSSHKEEDHVYDVIGEELNQTFVNSKSTTFIGNNKDHSATVLDIPPTLPVDIPPALPERTYISRLKLRSNSHHSDSPNSPGHSDCGSFSPRLGHSSCHCKSHGRKHHHHHQHRHHHHHIKPLSKPPPPAPREQQDSIPPPQPVFVKQEVMSPHSYNYAEVNKLKGYTFAHSTPPSDAPPKPHRPEHSAVSSENYWRLAPVTSAESMTSWESGDVLDYIDGLHDAMASKRRENIYILLNNKKTRAKFSESLEIESRLLSRGLLSNVTSLSPTTLADSKPALSKPGLIRRKGAIAPVSSTYV</sequence>
<proteinExistence type="predicted"/>
<evidence type="ECO:0000256" key="1">
    <source>
        <dbReference type="SAM" id="MobiDB-lite"/>
    </source>
</evidence>
<accession>A0A9W3A546</accession>
<evidence type="ECO:0000313" key="2">
    <source>
        <dbReference type="Proteomes" id="UP001165740"/>
    </source>
</evidence>
<keyword evidence="2" id="KW-1185">Reference proteome</keyword>
<feature type="region of interest" description="Disordered" evidence="1">
    <location>
        <begin position="307"/>
        <end position="329"/>
    </location>
</feature>
<feature type="region of interest" description="Disordered" evidence="1">
    <location>
        <begin position="510"/>
        <end position="541"/>
    </location>
</feature>
<name>A0A9W3A546_BIOGL</name>
<dbReference type="Proteomes" id="UP001165740">
    <property type="component" value="Chromosome 4"/>
</dbReference>
<feature type="region of interest" description="Disordered" evidence="1">
    <location>
        <begin position="1338"/>
        <end position="1360"/>
    </location>
</feature>
<dbReference type="GeneID" id="106079579"/>